<dbReference type="InterPro" id="IPR011260">
    <property type="entry name" value="RNAP_asu_C"/>
</dbReference>
<comment type="similarity">
    <text evidence="1 11">Belongs to the RNA polymerase alpha chain family.</text>
</comment>
<comment type="catalytic activity">
    <reaction evidence="10 11">
        <text>RNA(n) + a ribonucleoside 5'-triphosphate = RNA(n+1) + diphosphate</text>
        <dbReference type="Rhea" id="RHEA:21248"/>
        <dbReference type="Rhea" id="RHEA-COMP:14527"/>
        <dbReference type="Rhea" id="RHEA-COMP:17342"/>
        <dbReference type="ChEBI" id="CHEBI:33019"/>
        <dbReference type="ChEBI" id="CHEBI:61557"/>
        <dbReference type="ChEBI" id="CHEBI:140395"/>
        <dbReference type="EC" id="2.7.7.6"/>
    </reaction>
</comment>
<evidence type="ECO:0000256" key="3">
    <source>
        <dbReference type="ARBA" id="ARBA00015972"/>
    </source>
</evidence>
<evidence type="ECO:0000256" key="11">
    <source>
        <dbReference type="HAMAP-Rule" id="MF_00059"/>
    </source>
</evidence>
<accession>A0A1G1XLS4</accession>
<dbReference type="FunFam" id="2.170.120.12:FF:000001">
    <property type="entry name" value="DNA-directed RNA polymerase subunit alpha"/>
    <property type="match status" value="1"/>
</dbReference>
<comment type="caution">
    <text evidence="13">The sequence shown here is derived from an EMBL/GenBank/DDBJ whole genome shotgun (WGS) entry which is preliminary data.</text>
</comment>
<dbReference type="NCBIfam" id="TIGR02027">
    <property type="entry name" value="rpoA"/>
    <property type="match status" value="1"/>
</dbReference>
<dbReference type="EC" id="2.7.7.6" evidence="2 11"/>
<proteinExistence type="inferred from homology"/>
<comment type="subunit">
    <text evidence="11">Homodimer. The RNAP catalytic core consists of 2 alpha, 1 beta, 1 beta' and 1 omega subunit. When a sigma factor is associated with the core the holoenzyme is formed, which can initiate transcription.</text>
</comment>
<dbReference type="AlphaFoldDB" id="A0A1G1XLS4"/>
<evidence type="ECO:0000256" key="1">
    <source>
        <dbReference type="ARBA" id="ARBA00007123"/>
    </source>
</evidence>
<dbReference type="GO" id="GO:0003899">
    <property type="term" value="F:DNA-directed RNA polymerase activity"/>
    <property type="evidence" value="ECO:0007669"/>
    <property type="project" value="UniProtKB-UniRule"/>
</dbReference>
<evidence type="ECO:0000259" key="12">
    <source>
        <dbReference type="SMART" id="SM00662"/>
    </source>
</evidence>
<evidence type="ECO:0000313" key="13">
    <source>
        <dbReference type="EMBL" id="OGY40267.1"/>
    </source>
</evidence>
<comment type="function">
    <text evidence="11">DNA-dependent RNA polymerase catalyzes the transcription of DNA into RNA using the four ribonucleoside triphosphates as substrates.</text>
</comment>
<evidence type="ECO:0000256" key="2">
    <source>
        <dbReference type="ARBA" id="ARBA00012418"/>
    </source>
</evidence>
<dbReference type="SUPFAM" id="SSF56553">
    <property type="entry name" value="Insert subdomain of RNA polymerase alpha subunit"/>
    <property type="match status" value="1"/>
</dbReference>
<sequence>MISLPQKVNVVSHSETDAVIEIEGLHPGYGLTLGTALRRVLLSSCEGAAVVSFRLNNAPHEFSSLPGVKEDLVEISLNLKKLRFRVFGDEPQVLTVVAKGEREIRAKDIAKNSSVEIVNPEAVIATLTDKKAVFELELIVEKGIGYSTIEERRRKEKLPIGMIEIDSNFSPLSLVNLEIENMRVGEKTNYNRLRLTIKADGSLDPLLAFDHAINILVGQFSALKAEENETEEGPTSFSSLKDGSEVSSVVLEETSLSGRVLAVLKQHRIKTVGDLGKTSVDKIRAFKGLGDKAVEEIQEVAKEYGIVLK</sequence>
<dbReference type="GO" id="GO:0046983">
    <property type="term" value="F:protein dimerization activity"/>
    <property type="evidence" value="ECO:0007669"/>
    <property type="project" value="InterPro"/>
</dbReference>
<comment type="domain">
    <text evidence="11">The N-terminal domain is essential for RNAP assembly and basal transcription, whereas the C-terminal domain is involved in interaction with transcriptional regulators and with upstream promoter elements.</text>
</comment>
<evidence type="ECO:0000256" key="7">
    <source>
        <dbReference type="ARBA" id="ARBA00023163"/>
    </source>
</evidence>
<evidence type="ECO:0000313" key="14">
    <source>
        <dbReference type="Proteomes" id="UP000178570"/>
    </source>
</evidence>
<dbReference type="Pfam" id="PF01193">
    <property type="entry name" value="RNA_pol_L"/>
    <property type="match status" value="1"/>
</dbReference>
<dbReference type="GO" id="GO:0006351">
    <property type="term" value="P:DNA-templated transcription"/>
    <property type="evidence" value="ECO:0007669"/>
    <property type="project" value="UniProtKB-UniRule"/>
</dbReference>
<dbReference type="SUPFAM" id="SSF47789">
    <property type="entry name" value="C-terminal domain of RNA polymerase alpha subunit"/>
    <property type="match status" value="1"/>
</dbReference>
<dbReference type="InterPro" id="IPR036603">
    <property type="entry name" value="RBP11-like"/>
</dbReference>
<feature type="domain" description="DNA-directed RNA polymerase RpoA/D/Rpb3-type" evidence="12">
    <location>
        <begin position="17"/>
        <end position="226"/>
    </location>
</feature>
<keyword evidence="6 11" id="KW-0548">Nucleotidyltransferase</keyword>
<dbReference type="HAMAP" id="MF_00059">
    <property type="entry name" value="RNApol_bact_RpoA"/>
    <property type="match status" value="1"/>
</dbReference>
<evidence type="ECO:0000256" key="8">
    <source>
        <dbReference type="ARBA" id="ARBA00032524"/>
    </source>
</evidence>
<evidence type="ECO:0000256" key="10">
    <source>
        <dbReference type="ARBA" id="ARBA00048552"/>
    </source>
</evidence>
<dbReference type="CDD" id="cd06928">
    <property type="entry name" value="RNAP_alpha_NTD"/>
    <property type="match status" value="1"/>
</dbReference>
<dbReference type="Pfam" id="PF03118">
    <property type="entry name" value="RNA_pol_A_CTD"/>
    <property type="match status" value="1"/>
</dbReference>
<dbReference type="InterPro" id="IPR011773">
    <property type="entry name" value="DNA-dir_RpoA"/>
</dbReference>
<dbReference type="Pfam" id="PF01000">
    <property type="entry name" value="RNA_pol_A_bac"/>
    <property type="match status" value="1"/>
</dbReference>
<dbReference type="SUPFAM" id="SSF55257">
    <property type="entry name" value="RBP11-like subunits of RNA polymerase"/>
    <property type="match status" value="1"/>
</dbReference>
<feature type="region of interest" description="Alpha C-terminal domain (alpha-CTD)" evidence="11">
    <location>
        <begin position="240"/>
        <end position="309"/>
    </location>
</feature>
<dbReference type="Gene3D" id="1.10.150.20">
    <property type="entry name" value="5' to 3' exonuclease, C-terminal subdomain"/>
    <property type="match status" value="1"/>
</dbReference>
<dbReference type="GO" id="GO:0000428">
    <property type="term" value="C:DNA-directed RNA polymerase complex"/>
    <property type="evidence" value="ECO:0007669"/>
    <property type="project" value="UniProtKB-KW"/>
</dbReference>
<evidence type="ECO:0000256" key="6">
    <source>
        <dbReference type="ARBA" id="ARBA00022695"/>
    </source>
</evidence>
<dbReference type="InterPro" id="IPR036643">
    <property type="entry name" value="RNApol_insert_sf"/>
</dbReference>
<dbReference type="STRING" id="1797529.A2570_03240"/>
<keyword evidence="5 11" id="KW-0808">Transferase</keyword>
<dbReference type="Proteomes" id="UP000178570">
    <property type="component" value="Unassembled WGS sequence"/>
</dbReference>
<evidence type="ECO:0000256" key="4">
    <source>
        <dbReference type="ARBA" id="ARBA00022478"/>
    </source>
</evidence>
<dbReference type="GO" id="GO:0005737">
    <property type="term" value="C:cytoplasm"/>
    <property type="evidence" value="ECO:0007669"/>
    <property type="project" value="UniProtKB-ARBA"/>
</dbReference>
<feature type="region of interest" description="Alpha N-terminal domain (alpha-NTD)" evidence="11">
    <location>
        <begin position="1"/>
        <end position="224"/>
    </location>
</feature>
<evidence type="ECO:0000256" key="5">
    <source>
        <dbReference type="ARBA" id="ARBA00022679"/>
    </source>
</evidence>
<keyword evidence="4 11" id="KW-0240">DNA-directed RNA polymerase</keyword>
<keyword evidence="7 11" id="KW-0804">Transcription</keyword>
<dbReference type="InterPro" id="IPR011263">
    <property type="entry name" value="DNA-dir_RNA_pol_RpoA/D/Rpb3"/>
</dbReference>
<name>A0A1G1XLS4_9BACT</name>
<reference evidence="13 14" key="1">
    <citation type="journal article" date="2016" name="Nat. Commun.">
        <title>Thousands of microbial genomes shed light on interconnected biogeochemical processes in an aquifer system.</title>
        <authorList>
            <person name="Anantharaman K."/>
            <person name="Brown C.T."/>
            <person name="Hug L.A."/>
            <person name="Sharon I."/>
            <person name="Castelle C.J."/>
            <person name="Probst A.J."/>
            <person name="Thomas B.C."/>
            <person name="Singh A."/>
            <person name="Wilkins M.J."/>
            <person name="Karaoz U."/>
            <person name="Brodie E.L."/>
            <person name="Williams K.H."/>
            <person name="Hubbard S.S."/>
            <person name="Banfield J.F."/>
        </authorList>
    </citation>
    <scope>NUCLEOTIDE SEQUENCE [LARGE SCALE GENOMIC DNA]</scope>
</reference>
<dbReference type="Gene3D" id="2.170.120.12">
    <property type="entry name" value="DNA-directed RNA polymerase, insert domain"/>
    <property type="match status" value="1"/>
</dbReference>
<gene>
    <name evidence="11" type="primary">rpoA</name>
    <name evidence="13" type="ORF">A2570_03240</name>
</gene>
<protein>
    <recommendedName>
        <fullName evidence="3 11">DNA-directed RNA polymerase subunit alpha</fullName>
        <shortName evidence="11">RNAP subunit alpha</shortName>
        <ecNumber evidence="2 11">2.7.7.6</ecNumber>
    </recommendedName>
    <alternativeName>
        <fullName evidence="9 11">RNA polymerase subunit alpha</fullName>
    </alternativeName>
    <alternativeName>
        <fullName evidence="8 11">Transcriptase subunit alpha</fullName>
    </alternativeName>
</protein>
<dbReference type="Gene3D" id="3.30.1360.10">
    <property type="entry name" value="RNA polymerase, RBP11-like subunit"/>
    <property type="match status" value="1"/>
</dbReference>
<evidence type="ECO:0000256" key="9">
    <source>
        <dbReference type="ARBA" id="ARBA00033070"/>
    </source>
</evidence>
<dbReference type="EMBL" id="MHHY01000009">
    <property type="protein sequence ID" value="OGY40267.1"/>
    <property type="molecule type" value="Genomic_DNA"/>
</dbReference>
<organism evidence="13 14">
    <name type="scientific">Candidatus Brennerbacteria bacterium RIFOXYD1_FULL_41_16</name>
    <dbReference type="NCBI Taxonomy" id="1797529"/>
    <lineage>
        <taxon>Bacteria</taxon>
        <taxon>Candidatus Brenneribacteriota</taxon>
    </lineage>
</organism>
<dbReference type="InterPro" id="IPR011262">
    <property type="entry name" value="DNA-dir_RNA_pol_insert"/>
</dbReference>
<dbReference type="GO" id="GO:0003677">
    <property type="term" value="F:DNA binding"/>
    <property type="evidence" value="ECO:0007669"/>
    <property type="project" value="UniProtKB-UniRule"/>
</dbReference>
<dbReference type="SMART" id="SM00662">
    <property type="entry name" value="RPOLD"/>
    <property type="match status" value="1"/>
</dbReference>